<keyword evidence="2" id="KW-1185">Reference proteome</keyword>
<comment type="caution">
    <text evidence="1">The sequence shown here is derived from an EMBL/GenBank/DDBJ whole genome shotgun (WGS) entry which is preliminary data.</text>
</comment>
<name>A0A2S6CP69_9CYAN</name>
<dbReference type="RefSeq" id="WP_104389558.1">
    <property type="nucleotide sequence ID" value="NZ_PGEM01000220.1"/>
</dbReference>
<organism evidence="1 2">
    <name type="scientific">Cuspidothrix issatschenkoi CHARLIE-1</name>
    <dbReference type="NCBI Taxonomy" id="2052836"/>
    <lineage>
        <taxon>Bacteria</taxon>
        <taxon>Bacillati</taxon>
        <taxon>Cyanobacteriota</taxon>
        <taxon>Cyanophyceae</taxon>
        <taxon>Nostocales</taxon>
        <taxon>Aphanizomenonaceae</taxon>
        <taxon>Cuspidothrix</taxon>
    </lineage>
</organism>
<evidence type="ECO:0000313" key="2">
    <source>
        <dbReference type="Proteomes" id="UP000239589"/>
    </source>
</evidence>
<protein>
    <submittedName>
        <fullName evidence="1">Uncharacterized protein</fullName>
    </submittedName>
</protein>
<dbReference type="AlphaFoldDB" id="A0A2S6CP69"/>
<dbReference type="Proteomes" id="UP000239589">
    <property type="component" value="Unassembled WGS sequence"/>
</dbReference>
<accession>A0A2S6CP69</accession>
<gene>
    <name evidence="1" type="ORF">CUN59_20615</name>
</gene>
<reference evidence="1 2" key="1">
    <citation type="submission" date="2018-02" db="EMBL/GenBank/DDBJ databases">
        <title>Discovery of a pederin family compound in a non-symbiotic bloom-forming cyanobacterium.</title>
        <authorList>
            <person name="Kust A."/>
            <person name="Mares J."/>
            <person name="Jokela J."/>
            <person name="Urajova P."/>
            <person name="Hajek J."/>
            <person name="Saurav K."/>
            <person name="Voracova K."/>
            <person name="Fewer D.P."/>
            <person name="Haapaniemi E."/>
            <person name="Permi P."/>
            <person name="Rehakova K."/>
            <person name="Sivonen K."/>
            <person name="Hrouzek P."/>
        </authorList>
    </citation>
    <scope>NUCLEOTIDE SEQUENCE [LARGE SCALE GENOMIC DNA]</scope>
    <source>
        <strain evidence="1 2">CHARLIE-1</strain>
    </source>
</reference>
<dbReference type="EMBL" id="PGEM01000220">
    <property type="protein sequence ID" value="PPJ61497.1"/>
    <property type="molecule type" value="Genomic_DNA"/>
</dbReference>
<proteinExistence type="predicted"/>
<sequence length="139" mass="16197">MAKRLDIGKLINVDEITEKMEQNRFHLLAIGDKYHDDDEFLNDMPVFTQDANGKTKRDDTQPPQYFYVNATMESADKDFNMVDVQLRAKEHTVFNGLHEDDVCRITIDREMTQLTVDTSRNLKPVVTLEIYVTQLDKVE</sequence>
<evidence type="ECO:0000313" key="1">
    <source>
        <dbReference type="EMBL" id="PPJ61497.1"/>
    </source>
</evidence>